<evidence type="ECO:0008006" key="3">
    <source>
        <dbReference type="Google" id="ProtNLM"/>
    </source>
</evidence>
<evidence type="ECO:0000313" key="1">
    <source>
        <dbReference type="EMBL" id="AHD01281.1"/>
    </source>
</evidence>
<keyword evidence="2" id="KW-1185">Reference proteome</keyword>
<sequence>MSNTEIETGTPAKVAGLATQTNAMNRGNLSLLGLYGPEDSMTALIRLPSGRTRKVSRGSRLSSGQVVAIDAKGLILNSRGESKRLMMPGS</sequence>
<dbReference type="AlphaFoldDB" id="V9VRC5"/>
<protein>
    <recommendedName>
        <fullName evidence="3">Pilus assembly protein PilP</fullName>
    </recommendedName>
</protein>
<reference evidence="1 2" key="1">
    <citation type="submission" date="2013-09" db="EMBL/GenBank/DDBJ databases">
        <authorList>
            <consortium name="DOE Joint Genome Institute"/>
            <person name="Klenk H.-P."/>
            <person name="Huntemann M."/>
            <person name="Han J."/>
            <person name="Chen A."/>
            <person name="Kyrpides N."/>
            <person name="Mavromatis K."/>
            <person name="Markowitz V."/>
            <person name="Palaniappan K."/>
            <person name="Ivanova N."/>
            <person name="Schaumberg A."/>
            <person name="Pati A."/>
            <person name="Liolios K."/>
            <person name="Nordberg H.P."/>
            <person name="Cantor M.N."/>
            <person name="Hua S.X."/>
            <person name="Woyke T."/>
        </authorList>
    </citation>
    <scope>NUCLEOTIDE SEQUENCE [LARGE SCALE GENOMIC DNA]</scope>
    <source>
        <strain evidence="1 2">DSM 14336</strain>
    </source>
</reference>
<dbReference type="OrthoDB" id="7860232at2"/>
<name>V9VRC5_9RHOB</name>
<evidence type="ECO:0000313" key="2">
    <source>
        <dbReference type="Proteomes" id="UP000018780"/>
    </source>
</evidence>
<dbReference type="KEGG" id="lmd:METH_11880"/>
<organism evidence="1 2">
    <name type="scientific">Leisingera methylohalidivorans DSM 14336</name>
    <dbReference type="NCBI Taxonomy" id="999552"/>
    <lineage>
        <taxon>Bacteria</taxon>
        <taxon>Pseudomonadati</taxon>
        <taxon>Pseudomonadota</taxon>
        <taxon>Alphaproteobacteria</taxon>
        <taxon>Rhodobacterales</taxon>
        <taxon>Roseobacteraceae</taxon>
        <taxon>Leisingera</taxon>
    </lineage>
</organism>
<dbReference type="RefSeq" id="WP_024090610.1">
    <property type="nucleotide sequence ID" value="NC_023135.1"/>
</dbReference>
<dbReference type="Proteomes" id="UP000018780">
    <property type="component" value="Chromosome"/>
</dbReference>
<dbReference type="STRING" id="999552.METH_11880"/>
<gene>
    <name evidence="1" type="ORF">METH_11880</name>
</gene>
<accession>V9VRC5</accession>
<dbReference type="EMBL" id="CP006773">
    <property type="protein sequence ID" value="AHD01281.1"/>
    <property type="molecule type" value="Genomic_DNA"/>
</dbReference>
<dbReference type="PATRIC" id="fig|999552.6.peg.2370"/>
<dbReference type="HOGENOM" id="CLU_177050_0_0_5"/>
<proteinExistence type="predicted"/>